<evidence type="ECO:0000313" key="1">
    <source>
        <dbReference type="EMBL" id="KAK0631591.1"/>
    </source>
</evidence>
<dbReference type="AlphaFoldDB" id="A0AA39XCU5"/>
<dbReference type="Proteomes" id="UP001175000">
    <property type="component" value="Unassembled WGS sequence"/>
</dbReference>
<reference evidence="1" key="1">
    <citation type="submission" date="2023-06" db="EMBL/GenBank/DDBJ databases">
        <title>Genome-scale phylogeny and comparative genomics of the fungal order Sordariales.</title>
        <authorList>
            <consortium name="Lawrence Berkeley National Laboratory"/>
            <person name="Hensen N."/>
            <person name="Bonometti L."/>
            <person name="Westerberg I."/>
            <person name="Brannstrom I.O."/>
            <person name="Guillou S."/>
            <person name="Cros-Aarteil S."/>
            <person name="Calhoun S."/>
            <person name="Haridas S."/>
            <person name="Kuo A."/>
            <person name="Mondo S."/>
            <person name="Pangilinan J."/>
            <person name="Riley R."/>
            <person name="Labutti K."/>
            <person name="Andreopoulos B."/>
            <person name="Lipzen A."/>
            <person name="Chen C."/>
            <person name="Yanf M."/>
            <person name="Daum C."/>
            <person name="Ng V."/>
            <person name="Clum A."/>
            <person name="Steindorff A."/>
            <person name="Ohm R."/>
            <person name="Martin F."/>
            <person name="Silar P."/>
            <person name="Natvig D."/>
            <person name="Lalanne C."/>
            <person name="Gautier V."/>
            <person name="Ament-Velasquez S.L."/>
            <person name="Kruys A."/>
            <person name="Hutchinson M.I."/>
            <person name="Powell A.J."/>
            <person name="Barry K."/>
            <person name="Miller A.N."/>
            <person name="Grigoriev I.V."/>
            <person name="Debuchy R."/>
            <person name="Gladieux P."/>
            <person name="Thoren M.H."/>
            <person name="Johannesson H."/>
        </authorList>
    </citation>
    <scope>NUCLEOTIDE SEQUENCE</scope>
    <source>
        <strain evidence="1">CBS 606.72</strain>
    </source>
</reference>
<comment type="caution">
    <text evidence="1">The sequence shown here is derived from an EMBL/GenBank/DDBJ whole genome shotgun (WGS) entry which is preliminary data.</text>
</comment>
<gene>
    <name evidence="1" type="ORF">B0T14DRAFT_501944</name>
</gene>
<sequence>MGQKWGQKHTTPGIRWSSPTQLLVWPSDIFLVCEKGPDIQGAKGGWNGMPWSRGTMHCLPAADITSPFSERCCFTV</sequence>
<accession>A0AA39XCU5</accession>
<evidence type="ECO:0000313" key="2">
    <source>
        <dbReference type="Proteomes" id="UP001175000"/>
    </source>
</evidence>
<protein>
    <submittedName>
        <fullName evidence="1">Uncharacterized protein</fullName>
    </submittedName>
</protein>
<organism evidence="1 2">
    <name type="scientific">Immersiella caudata</name>
    <dbReference type="NCBI Taxonomy" id="314043"/>
    <lineage>
        <taxon>Eukaryota</taxon>
        <taxon>Fungi</taxon>
        <taxon>Dikarya</taxon>
        <taxon>Ascomycota</taxon>
        <taxon>Pezizomycotina</taxon>
        <taxon>Sordariomycetes</taxon>
        <taxon>Sordariomycetidae</taxon>
        <taxon>Sordariales</taxon>
        <taxon>Lasiosphaeriaceae</taxon>
        <taxon>Immersiella</taxon>
    </lineage>
</organism>
<name>A0AA39XCU5_9PEZI</name>
<dbReference type="EMBL" id="JAULSU010000001">
    <property type="protein sequence ID" value="KAK0631591.1"/>
    <property type="molecule type" value="Genomic_DNA"/>
</dbReference>
<proteinExistence type="predicted"/>
<keyword evidence="2" id="KW-1185">Reference proteome</keyword>